<keyword evidence="6" id="KW-0646">Protease inhibitor</keyword>
<feature type="compositionally biased region" description="Basic residues" evidence="12">
    <location>
        <begin position="104"/>
        <end position="113"/>
    </location>
</feature>
<feature type="compositionally biased region" description="Basic and acidic residues" evidence="12">
    <location>
        <begin position="252"/>
        <end position="261"/>
    </location>
</feature>
<feature type="compositionally biased region" description="Basic and acidic residues" evidence="12">
    <location>
        <begin position="391"/>
        <end position="419"/>
    </location>
</feature>
<feature type="compositionally biased region" description="Basic and acidic residues" evidence="12">
    <location>
        <begin position="129"/>
        <end position="167"/>
    </location>
</feature>
<accession>A0A8C0N720</accession>
<comment type="function">
    <text evidence="1">Specific inhibition of calpain (calcium-dependent cysteine protease). Plays a key role in postmortem tenderization of meat and have been proposed to be involved in muscle protein degradation in living tissue.</text>
</comment>
<keyword evidence="8" id="KW-0677">Repeat</keyword>
<feature type="compositionally biased region" description="Low complexity" evidence="12">
    <location>
        <begin position="68"/>
        <end position="83"/>
    </location>
</feature>
<protein>
    <recommendedName>
        <fullName evidence="3">Calpastatin</fullName>
    </recommendedName>
    <alternativeName>
        <fullName evidence="11">Calpain inhibitor</fullName>
    </alternativeName>
</protein>
<dbReference type="PANTHER" id="PTHR10077:SF0">
    <property type="entry name" value="CALPASTATIN"/>
    <property type="match status" value="1"/>
</dbReference>
<feature type="compositionally biased region" description="Basic and acidic residues" evidence="12">
    <location>
        <begin position="727"/>
        <end position="736"/>
    </location>
</feature>
<feature type="region of interest" description="Disordered" evidence="12">
    <location>
        <begin position="298"/>
        <end position="590"/>
    </location>
</feature>
<evidence type="ECO:0000256" key="11">
    <source>
        <dbReference type="ARBA" id="ARBA00033013"/>
    </source>
</evidence>
<feature type="compositionally biased region" description="Polar residues" evidence="12">
    <location>
        <begin position="168"/>
        <end position="177"/>
    </location>
</feature>
<feature type="compositionally biased region" description="Polar residues" evidence="12">
    <location>
        <begin position="632"/>
        <end position="643"/>
    </location>
</feature>
<evidence type="ECO:0000256" key="8">
    <source>
        <dbReference type="ARBA" id="ARBA00022737"/>
    </source>
</evidence>
<dbReference type="Ensembl" id="ENSCAFT00030025640.1">
    <property type="protein sequence ID" value="ENSCAFP00030022387.1"/>
    <property type="gene ID" value="ENSCAFG00030013824.1"/>
</dbReference>
<keyword evidence="10" id="KW-0007">Acetylation</keyword>
<dbReference type="GO" id="GO:0004869">
    <property type="term" value="F:cysteine-type endopeptidase inhibitor activity"/>
    <property type="evidence" value="ECO:0007669"/>
    <property type="project" value="UniProtKB-KW"/>
</dbReference>
<keyword evidence="4" id="KW-1017">Isopeptide bond</keyword>
<feature type="compositionally biased region" description="Low complexity" evidence="12">
    <location>
        <begin position="189"/>
        <end position="211"/>
    </location>
</feature>
<proteinExistence type="inferred from homology"/>
<evidence type="ECO:0000256" key="6">
    <source>
        <dbReference type="ARBA" id="ARBA00022690"/>
    </source>
</evidence>
<feature type="compositionally biased region" description="Basic and acidic residues" evidence="12">
    <location>
        <begin position="429"/>
        <end position="454"/>
    </location>
</feature>
<evidence type="ECO:0000313" key="13">
    <source>
        <dbReference type="Ensembl" id="ENSCAFP00030022387.1"/>
    </source>
</evidence>
<sequence length="918" mass="99412">MSQPGQKPAASPRPRRAAAARDTQEHVSEKTSGSPSKSGEKKGADEKKARSLESSQPSRTHAGGTAPATKASASSASTSKSSSMNPTETKAIPVSKQTGGQHSPNKKRHKKQAAKTEPEKKSQSTKPSVVHEKKTQEVKPKEHKEPKSLPKHASDTGSKHVHSEKAASRSSEQLTSEKSTKPKTKAQDSVSAGGESVVAGAAAAAASATAANKQKKEKKSLTSAVPVESKPGKPPGKSDMDAALDDLVDTLGKPEETKEDNVPYTGPEISDPMTSTYIEELGKREVTLPPKYRELLAKKEGITVPPPDSSKPMGPNDAIDALSSDFTCSSPTDAGKKTKEEKSTGEEILKAQPARVTKSAASPQEKKRKVEEQDAMSDQALEALSASLGSRKPEPELDLSSIKEVDEAKAKEEKLKKCGEDEETVPSEYRLKPATDKDGKPLLPEPEEKSKPLSESELIDELSEDFNQPKSKGEQSKPTEKTEESQAAPLTPVSEAVPRTSMCSIQSAPPKPPTLEGMVPDDAVEALAGSLGKKEADPGDGKPVEDKVKEKAKEEDREKLGEKEETIPPDYRLEEVKDKDGKPLLPKVPKESLLPMSEDFLLDALSKDFAGSSNTSPLEFEEANLPAVISEVVSQTPAPTTHSAGLPPDTVQSDNKELDDALDQLSDSLGQRQPDPDENKPIEDKVKERAKAEHRDKLGERDDTIPPEYRHLLDNDEGKPGKPPAKKTKDSKKPEDDKDPIDALSGDFDSCPAPTEASENTAEDKAKRTAPSSKTPKNRGKAKDSAKVNSTKYYCKVAITWSGIYPFNRSVSNWESFQNNRLSTIYPIAFFAKEIQVLETYKKYVVLQKSKCSFLPQFKFLAFPFFVAQSVDEPTLILWFAMPAKLSVLAHNQCRPSPTPNSTFLKLTSNCIPPTVCS</sequence>
<reference evidence="13" key="1">
    <citation type="submission" date="2019-03" db="EMBL/GenBank/DDBJ databases">
        <authorList>
            <person name="Warren W.C."/>
            <person name="Johnson G.S."/>
        </authorList>
    </citation>
    <scope>NUCLEOTIDE SEQUENCE [LARGE SCALE GENOMIC DNA]</scope>
    <source>
        <strain evidence="13">Basenji</strain>
    </source>
</reference>
<evidence type="ECO:0000256" key="3">
    <source>
        <dbReference type="ARBA" id="ARBA00017619"/>
    </source>
</evidence>
<dbReference type="AlphaFoldDB" id="A0A8C0N720"/>
<feature type="compositionally biased region" description="Basic and acidic residues" evidence="12">
    <location>
        <begin position="674"/>
        <end position="720"/>
    </location>
</feature>
<evidence type="ECO:0000313" key="14">
    <source>
        <dbReference type="Proteomes" id="UP000694429"/>
    </source>
</evidence>
<dbReference type="PANTHER" id="PTHR10077">
    <property type="entry name" value="CALPASTATIN"/>
    <property type="match status" value="1"/>
</dbReference>
<dbReference type="Pfam" id="PF00748">
    <property type="entry name" value="Calpain_inhib"/>
    <property type="match status" value="3"/>
</dbReference>
<feature type="compositionally biased region" description="Basic and acidic residues" evidence="12">
    <location>
        <begin position="38"/>
        <end position="51"/>
    </location>
</feature>
<dbReference type="InterPro" id="IPR001259">
    <property type="entry name" value="Prot_inh_calpain"/>
</dbReference>
<comment type="similarity">
    <text evidence="2">Belongs to the protease inhibitor I27 (calpastatin) family.</text>
</comment>
<feature type="region of interest" description="Disordered" evidence="12">
    <location>
        <begin position="631"/>
        <end position="784"/>
    </location>
</feature>
<dbReference type="InterPro" id="IPR026998">
    <property type="entry name" value="Calpastatin"/>
</dbReference>
<evidence type="ECO:0000256" key="9">
    <source>
        <dbReference type="ARBA" id="ARBA00022843"/>
    </source>
</evidence>
<organism evidence="13 14">
    <name type="scientific">Canis lupus familiaris</name>
    <name type="common">Dog</name>
    <name type="synonym">Canis familiaris</name>
    <dbReference type="NCBI Taxonomy" id="9615"/>
    <lineage>
        <taxon>Eukaryota</taxon>
        <taxon>Metazoa</taxon>
        <taxon>Chordata</taxon>
        <taxon>Craniata</taxon>
        <taxon>Vertebrata</taxon>
        <taxon>Euteleostomi</taxon>
        <taxon>Mammalia</taxon>
        <taxon>Eutheria</taxon>
        <taxon>Laurasiatheria</taxon>
        <taxon>Carnivora</taxon>
        <taxon>Caniformia</taxon>
        <taxon>Canidae</taxon>
        <taxon>Canis</taxon>
    </lineage>
</organism>
<feature type="region of interest" description="Disordered" evidence="12">
    <location>
        <begin position="1"/>
        <end position="273"/>
    </location>
</feature>
<evidence type="ECO:0000256" key="12">
    <source>
        <dbReference type="SAM" id="MobiDB-lite"/>
    </source>
</evidence>
<evidence type="ECO:0000256" key="2">
    <source>
        <dbReference type="ARBA" id="ARBA00009487"/>
    </source>
</evidence>
<gene>
    <name evidence="13" type="primary">CAST</name>
</gene>
<name>A0A8C0N720_CANLF</name>
<feature type="compositionally biased region" description="Basic and acidic residues" evidence="12">
    <location>
        <begin position="334"/>
        <end position="349"/>
    </location>
</feature>
<evidence type="ECO:0000256" key="10">
    <source>
        <dbReference type="ARBA" id="ARBA00022990"/>
    </source>
</evidence>
<feature type="compositionally biased region" description="Basic and acidic residues" evidence="12">
    <location>
        <begin position="532"/>
        <end position="582"/>
    </location>
</feature>
<evidence type="ECO:0000256" key="5">
    <source>
        <dbReference type="ARBA" id="ARBA00022553"/>
    </source>
</evidence>
<feature type="compositionally biased region" description="Basic and acidic residues" evidence="12">
    <location>
        <begin position="471"/>
        <end position="484"/>
    </location>
</feature>
<keyword evidence="7" id="KW-0789">Thiol protease inhibitor</keyword>
<evidence type="ECO:0000256" key="1">
    <source>
        <dbReference type="ARBA" id="ARBA00002637"/>
    </source>
</evidence>
<evidence type="ECO:0000256" key="4">
    <source>
        <dbReference type="ARBA" id="ARBA00022499"/>
    </source>
</evidence>
<keyword evidence="5" id="KW-0597">Phosphoprotein</keyword>
<dbReference type="Proteomes" id="UP000694429">
    <property type="component" value="Chromosome 3"/>
</dbReference>
<reference evidence="13" key="2">
    <citation type="submission" date="2025-08" db="UniProtKB">
        <authorList>
            <consortium name="Ensembl"/>
        </authorList>
    </citation>
    <scope>IDENTIFICATION</scope>
</reference>
<evidence type="ECO:0000256" key="7">
    <source>
        <dbReference type="ARBA" id="ARBA00022704"/>
    </source>
</evidence>
<keyword evidence="9" id="KW-0832">Ubl conjugation</keyword>